<dbReference type="AlphaFoldDB" id="A0A1X1X5A9"/>
<dbReference type="Proteomes" id="UP000193928">
    <property type="component" value="Unassembled WGS sequence"/>
</dbReference>
<dbReference type="RefSeq" id="WP_068021939.1">
    <property type="nucleotide sequence ID" value="NZ_JACKSU010000105.1"/>
</dbReference>
<protein>
    <submittedName>
        <fullName evidence="1">Uncharacterized protein</fullName>
    </submittedName>
</protein>
<organism evidence="1 2">
    <name type="scientific">Mycobacterium gordonae</name>
    <dbReference type="NCBI Taxonomy" id="1778"/>
    <lineage>
        <taxon>Bacteria</taxon>
        <taxon>Bacillati</taxon>
        <taxon>Actinomycetota</taxon>
        <taxon>Actinomycetes</taxon>
        <taxon>Mycobacteriales</taxon>
        <taxon>Mycobacteriaceae</taxon>
        <taxon>Mycobacterium</taxon>
    </lineage>
</organism>
<reference evidence="1 2" key="1">
    <citation type="submission" date="2016-01" db="EMBL/GenBank/DDBJ databases">
        <title>The new phylogeny of the genus Mycobacterium.</title>
        <authorList>
            <person name="Tarcisio F."/>
            <person name="Conor M."/>
            <person name="Antonella G."/>
            <person name="Elisabetta G."/>
            <person name="Giulia F.S."/>
            <person name="Sara T."/>
            <person name="Anna F."/>
            <person name="Clotilde B."/>
            <person name="Roberto B."/>
            <person name="Veronica D.S."/>
            <person name="Fabio R."/>
            <person name="Monica P."/>
            <person name="Olivier J."/>
            <person name="Enrico T."/>
            <person name="Nicola S."/>
        </authorList>
    </citation>
    <scope>NUCLEOTIDE SEQUENCE [LARGE SCALE GENOMIC DNA]</scope>
    <source>
        <strain evidence="1 2">DSM 44160</strain>
    </source>
</reference>
<dbReference type="EMBL" id="LQOY01000035">
    <property type="protein sequence ID" value="ORV93878.1"/>
    <property type="molecule type" value="Genomic_DNA"/>
</dbReference>
<name>A0A1X1X5A9_MYCGO</name>
<dbReference type="GeneID" id="83632260"/>
<accession>A0A1X1X5A9</accession>
<keyword evidence="2" id="KW-1185">Reference proteome</keyword>
<proteinExistence type="predicted"/>
<gene>
    <name evidence="1" type="ORF">AWC08_00250</name>
</gene>
<comment type="caution">
    <text evidence="1">The sequence shown here is derived from an EMBL/GenBank/DDBJ whole genome shotgun (WGS) entry which is preliminary data.</text>
</comment>
<evidence type="ECO:0000313" key="2">
    <source>
        <dbReference type="Proteomes" id="UP000193928"/>
    </source>
</evidence>
<evidence type="ECO:0000313" key="1">
    <source>
        <dbReference type="EMBL" id="ORV93878.1"/>
    </source>
</evidence>
<sequence length="262" mass="29175">MDHQPPRPAGSAEPAQWLIDRVDLWDHQHWPTGMVGAGFGAYARLLHPLDDHPGPLTWATVARANSRILHPSAWWEKIKSSASSGRGRPGDPMRGDLNGWALKALCAILARHTTTAQACCFAVWEGWGWLHDHDSPASTITAYYAPDGVIPDIQPPQPAPAQWRLATSGPTFSLPGRRYHLFKGHIDAAVRIGHWVNEDFFIPQSPSFFWPADHTWCVATEVDYDSTIIGGTRELIDQLRTSEMIEVLQIPPDAPYEDRLNA</sequence>
<dbReference type="OrthoDB" id="2426596at2"/>